<gene>
    <name evidence="3" type="ORF">D7044_21040</name>
    <name evidence="2" type="ORF">D7147_13945</name>
</gene>
<feature type="compositionally biased region" description="Basic residues" evidence="1">
    <location>
        <begin position="96"/>
        <end position="107"/>
    </location>
</feature>
<protein>
    <submittedName>
        <fullName evidence="3">Uncharacterized protein</fullName>
    </submittedName>
</protein>
<evidence type="ECO:0000313" key="3">
    <source>
        <dbReference type="EMBL" id="RKN30073.1"/>
    </source>
</evidence>
<feature type="region of interest" description="Disordered" evidence="1">
    <location>
        <begin position="1"/>
        <end position="135"/>
    </location>
</feature>
<keyword evidence="4" id="KW-1185">Reference proteome</keyword>
<evidence type="ECO:0000313" key="2">
    <source>
        <dbReference type="EMBL" id="RKN20007.1"/>
    </source>
</evidence>
<accession>A0A3A9Y090</accession>
<organism evidence="3 5">
    <name type="scientific">Micromonospora musae</name>
    <dbReference type="NCBI Taxonomy" id="1894970"/>
    <lineage>
        <taxon>Bacteria</taxon>
        <taxon>Bacillati</taxon>
        <taxon>Actinomycetota</taxon>
        <taxon>Actinomycetes</taxon>
        <taxon>Micromonosporales</taxon>
        <taxon>Micromonosporaceae</taxon>
        <taxon>Micromonospora</taxon>
    </lineage>
</organism>
<evidence type="ECO:0000313" key="5">
    <source>
        <dbReference type="Proteomes" id="UP000275865"/>
    </source>
</evidence>
<reference evidence="4 5" key="1">
    <citation type="submission" date="2018-09" db="EMBL/GenBank/DDBJ databases">
        <title>Micromonospora sp. nov. MS1-9, isolated from a root of Musa sp.</title>
        <authorList>
            <person name="Kuncharoen N."/>
            <person name="Kudo T."/>
            <person name="Ohkuma M."/>
            <person name="Yuki M."/>
            <person name="Tanasupawat S."/>
        </authorList>
    </citation>
    <scope>NUCLEOTIDE SEQUENCE [LARGE SCALE GENOMIC DNA]</scope>
    <source>
        <strain evidence="3 5">MS1-9</strain>
        <strain evidence="2 4">NGC1-4</strain>
    </source>
</reference>
<proteinExistence type="predicted"/>
<evidence type="ECO:0000313" key="4">
    <source>
        <dbReference type="Proteomes" id="UP000271548"/>
    </source>
</evidence>
<dbReference type="Proteomes" id="UP000271548">
    <property type="component" value="Unassembled WGS sequence"/>
</dbReference>
<dbReference type="EMBL" id="RAZT01000010">
    <property type="protein sequence ID" value="RKN30073.1"/>
    <property type="molecule type" value="Genomic_DNA"/>
</dbReference>
<dbReference type="Proteomes" id="UP000275865">
    <property type="component" value="Unassembled WGS sequence"/>
</dbReference>
<dbReference type="EMBL" id="RAZS01000004">
    <property type="protein sequence ID" value="RKN20007.1"/>
    <property type="molecule type" value="Genomic_DNA"/>
</dbReference>
<evidence type="ECO:0000256" key="1">
    <source>
        <dbReference type="SAM" id="MobiDB-lite"/>
    </source>
</evidence>
<comment type="caution">
    <text evidence="3">The sequence shown here is derived from an EMBL/GenBank/DDBJ whole genome shotgun (WGS) entry which is preliminary data.</text>
</comment>
<feature type="compositionally biased region" description="Basic and acidic residues" evidence="1">
    <location>
        <begin position="126"/>
        <end position="135"/>
    </location>
</feature>
<sequence>MKWRTSAARPEYPGQPWAVSASAPPEANDNQAERIGAPRSDNSLQVRPASIGASAQASSSPKSRGRSLVWQARYGEVDAGSSMRYTKTRAPARASSRPKRRVGRAKTVRVTASMSPSSTARPTSGTRREIGPAAR</sequence>
<feature type="compositionally biased region" description="Polar residues" evidence="1">
    <location>
        <begin position="110"/>
        <end position="125"/>
    </location>
</feature>
<feature type="compositionally biased region" description="Low complexity" evidence="1">
    <location>
        <begin position="49"/>
        <end position="60"/>
    </location>
</feature>
<name>A0A3A9Y090_9ACTN</name>
<dbReference type="AlphaFoldDB" id="A0A3A9Y090"/>